<sequence length="32" mass="3480">MTYGTFIVSLTIGMSLIAISGVVIEHKIKSRN</sequence>
<dbReference type="EMBL" id="CP001968">
    <property type="protein sequence ID" value="ADD67505.1"/>
    <property type="molecule type" value="Genomic_DNA"/>
</dbReference>
<keyword evidence="3" id="KW-1185">Reference proteome</keyword>
<dbReference type="STRING" id="522772.Dacet_0721"/>
<protein>
    <submittedName>
        <fullName evidence="2">Uncharacterized protein</fullName>
    </submittedName>
</protein>
<gene>
    <name evidence="2" type="ordered locus">Dacet_0721</name>
</gene>
<proteinExistence type="predicted"/>
<name>D4H4W1_DENA2</name>
<dbReference type="Proteomes" id="UP000002012">
    <property type="component" value="Chromosome"/>
</dbReference>
<feature type="transmembrane region" description="Helical" evidence="1">
    <location>
        <begin position="6"/>
        <end position="24"/>
    </location>
</feature>
<keyword evidence="1" id="KW-1133">Transmembrane helix</keyword>
<organism evidence="2 3">
    <name type="scientific">Denitrovibrio acetiphilus (strain DSM 12809 / NBRC 114555 / N2460)</name>
    <dbReference type="NCBI Taxonomy" id="522772"/>
    <lineage>
        <taxon>Bacteria</taxon>
        <taxon>Pseudomonadati</taxon>
        <taxon>Deferribacterota</taxon>
        <taxon>Deferribacteres</taxon>
        <taxon>Deferribacterales</taxon>
        <taxon>Geovibrionaceae</taxon>
        <taxon>Denitrovibrio</taxon>
    </lineage>
</organism>
<dbReference type="AlphaFoldDB" id="D4H4W1"/>
<keyword evidence="1" id="KW-0812">Transmembrane</keyword>
<evidence type="ECO:0000256" key="1">
    <source>
        <dbReference type="SAM" id="Phobius"/>
    </source>
</evidence>
<accession>D4H4W1</accession>
<keyword evidence="1" id="KW-0472">Membrane</keyword>
<evidence type="ECO:0000313" key="2">
    <source>
        <dbReference type="EMBL" id="ADD67505.1"/>
    </source>
</evidence>
<dbReference type="HOGENOM" id="CLU_3389069_0_0_0"/>
<evidence type="ECO:0000313" key="3">
    <source>
        <dbReference type="Proteomes" id="UP000002012"/>
    </source>
</evidence>
<dbReference type="InParanoid" id="D4H4W1"/>
<reference evidence="2 3" key="1">
    <citation type="journal article" date="2010" name="Stand. Genomic Sci.">
        <title>Complete genome sequence of Denitrovibrio acetiphilus type strain (N2460).</title>
        <authorList>
            <person name="Kiss H."/>
            <person name="Lang E."/>
            <person name="Lapidus A."/>
            <person name="Copeland A."/>
            <person name="Nolan M."/>
            <person name="Glavina Del Rio T."/>
            <person name="Chen F."/>
            <person name="Lucas S."/>
            <person name="Tice H."/>
            <person name="Cheng J.F."/>
            <person name="Han C."/>
            <person name="Goodwin L."/>
            <person name="Pitluck S."/>
            <person name="Liolios K."/>
            <person name="Pati A."/>
            <person name="Ivanova N."/>
            <person name="Mavromatis K."/>
            <person name="Chen A."/>
            <person name="Palaniappan K."/>
            <person name="Land M."/>
            <person name="Hauser L."/>
            <person name="Chang Y.J."/>
            <person name="Jeffries C.D."/>
            <person name="Detter J.C."/>
            <person name="Brettin T."/>
            <person name="Spring S."/>
            <person name="Rohde M."/>
            <person name="Goker M."/>
            <person name="Woyke T."/>
            <person name="Bristow J."/>
            <person name="Eisen J.A."/>
            <person name="Markowitz V."/>
            <person name="Hugenholtz P."/>
            <person name="Kyrpides N.C."/>
            <person name="Klenk H.P."/>
        </authorList>
    </citation>
    <scope>NUCLEOTIDE SEQUENCE [LARGE SCALE GENOMIC DNA]</scope>
    <source>
        <strain evidence="3">DSM 12809 / NBRC 114555 / N2460</strain>
    </source>
</reference>
<dbReference type="KEGG" id="dap:Dacet_0721"/>
<dbReference type="PaxDb" id="522772-Dacet_0721"/>